<sequence>MESSPSPEFGLRDAHRGKPAPGPQVWPRRPSFFWGAFILLQAVILWRTLEAPGLWIAFGVAAAAFYMRGLWPMSRRAWHLWSAPFAIIGCCGIIYCGYGLLKGALV</sequence>
<dbReference type="Proteomes" id="UP000027190">
    <property type="component" value="Unassembled WGS sequence"/>
</dbReference>
<organism evidence="3 4">
    <name type="scientific">Hyphomonas chukchiensis</name>
    <dbReference type="NCBI Taxonomy" id="1280947"/>
    <lineage>
        <taxon>Bacteria</taxon>
        <taxon>Pseudomonadati</taxon>
        <taxon>Pseudomonadota</taxon>
        <taxon>Alphaproteobacteria</taxon>
        <taxon>Hyphomonadales</taxon>
        <taxon>Hyphomonadaceae</taxon>
        <taxon>Hyphomonas</taxon>
    </lineage>
</organism>
<dbReference type="PATRIC" id="fig|1280947.3.peg.930"/>
<dbReference type="STRING" id="1280947.HY30_13000"/>
<evidence type="ECO:0000256" key="1">
    <source>
        <dbReference type="SAM" id="MobiDB-lite"/>
    </source>
</evidence>
<dbReference type="RefSeq" id="WP_034737633.1">
    <property type="nucleotide sequence ID" value="NZ_AWFG01000012.1"/>
</dbReference>
<feature type="transmembrane region" description="Helical" evidence="2">
    <location>
        <begin position="78"/>
        <end position="101"/>
    </location>
</feature>
<keyword evidence="2" id="KW-1133">Transmembrane helix</keyword>
<feature type="transmembrane region" description="Helical" evidence="2">
    <location>
        <begin position="54"/>
        <end position="71"/>
    </location>
</feature>
<proteinExistence type="predicted"/>
<dbReference type="EMBL" id="AWFG01000012">
    <property type="protein sequence ID" value="KCZ59941.1"/>
    <property type="molecule type" value="Genomic_DNA"/>
</dbReference>
<name>A0A062ULZ4_9PROT</name>
<evidence type="ECO:0000256" key="2">
    <source>
        <dbReference type="SAM" id="Phobius"/>
    </source>
</evidence>
<feature type="region of interest" description="Disordered" evidence="1">
    <location>
        <begin position="1"/>
        <end position="23"/>
    </location>
</feature>
<keyword evidence="2" id="KW-0812">Transmembrane</keyword>
<evidence type="ECO:0000313" key="3">
    <source>
        <dbReference type="EMBL" id="KCZ59941.1"/>
    </source>
</evidence>
<gene>
    <name evidence="3" type="ORF">HY30_13000</name>
</gene>
<evidence type="ECO:0000313" key="4">
    <source>
        <dbReference type="Proteomes" id="UP000027190"/>
    </source>
</evidence>
<accession>A0A062ULZ4</accession>
<dbReference type="OrthoDB" id="1330755at28211"/>
<dbReference type="AlphaFoldDB" id="A0A062ULZ4"/>
<reference evidence="3 4" key="1">
    <citation type="journal article" date="2014" name="Antonie Van Leeuwenhoek">
        <title>Hyphomonas beringensis sp. nov. and Hyphomonas chukchiensis sp. nov., isolated from surface seawater of the Bering Sea and Chukchi Sea.</title>
        <authorList>
            <person name="Li C."/>
            <person name="Lai Q."/>
            <person name="Li G."/>
            <person name="Dong C."/>
            <person name="Wang J."/>
            <person name="Liao Y."/>
            <person name="Shao Z."/>
        </authorList>
    </citation>
    <scope>NUCLEOTIDE SEQUENCE [LARGE SCALE GENOMIC DNA]</scope>
    <source>
        <strain evidence="3 4">BH-BN04-4</strain>
    </source>
</reference>
<keyword evidence="2" id="KW-0472">Membrane</keyword>
<keyword evidence="4" id="KW-1185">Reference proteome</keyword>
<protein>
    <submittedName>
        <fullName evidence="3">Uncharacterized protein</fullName>
    </submittedName>
</protein>
<comment type="caution">
    <text evidence="3">The sequence shown here is derived from an EMBL/GenBank/DDBJ whole genome shotgun (WGS) entry which is preliminary data.</text>
</comment>